<accession>A0ABY5G3P7</accession>
<dbReference type="SUPFAM" id="SSF52172">
    <property type="entry name" value="CheY-like"/>
    <property type="match status" value="1"/>
</dbReference>
<evidence type="ECO:0000259" key="2">
    <source>
        <dbReference type="PROSITE" id="PS50110"/>
    </source>
</evidence>
<dbReference type="PROSITE" id="PS50110">
    <property type="entry name" value="RESPONSE_REGULATORY"/>
    <property type="match status" value="1"/>
</dbReference>
<keyword evidence="1" id="KW-0597">Phosphoprotein</keyword>
<dbReference type="InterPro" id="IPR011006">
    <property type="entry name" value="CheY-like_superfamily"/>
</dbReference>
<name>A0ABY5G3P7_VIBPE</name>
<dbReference type="PROSITE" id="PS50883">
    <property type="entry name" value="EAL"/>
    <property type="match status" value="1"/>
</dbReference>
<dbReference type="InterPro" id="IPR035919">
    <property type="entry name" value="EAL_sf"/>
</dbReference>
<dbReference type="PANTHER" id="PTHR33121:SF71">
    <property type="entry name" value="OXYGEN SENSOR PROTEIN DOSP"/>
    <property type="match status" value="1"/>
</dbReference>
<evidence type="ECO:0000313" key="4">
    <source>
        <dbReference type="EMBL" id="UTT84356.1"/>
    </source>
</evidence>
<dbReference type="InterPro" id="IPR001789">
    <property type="entry name" value="Sig_transdc_resp-reg_receiver"/>
</dbReference>
<evidence type="ECO:0000259" key="3">
    <source>
        <dbReference type="PROSITE" id="PS50883"/>
    </source>
</evidence>
<dbReference type="Gene3D" id="3.20.20.450">
    <property type="entry name" value="EAL domain"/>
    <property type="match status" value="1"/>
</dbReference>
<gene>
    <name evidence="4" type="ORF">LZI70_11810</name>
</gene>
<dbReference type="Proteomes" id="UP001059120">
    <property type="component" value="Chromosome 1"/>
</dbReference>
<evidence type="ECO:0000313" key="5">
    <source>
        <dbReference type="Proteomes" id="UP001059120"/>
    </source>
</evidence>
<dbReference type="SMART" id="SM00448">
    <property type="entry name" value="REC"/>
    <property type="match status" value="1"/>
</dbReference>
<sequence>MDNIKILIVDDQPLQLHVLEWVLRDVGITDVNSCLSGREAIQLGKKNKYDLIFVDLNMPDIDGVELLVELSEIGYSGGIVVLSAVDASVLNTVGYLCQQLKFDFVRELSKPCQSDDLEKLLNDFVNSRPKQGSMEDLYLPSQLELKEAISEGQLINYYQPQFDFNSKKLVGVEALVRWDHPQKGLIPPYVFLTQIEKFGMDNELFDVVLTNALTDISLGYITCSVSINVGQANIDSGHFSDHLLGSCKKFNVDPASLIIELTETDVYNDSINILKNLARLRLHRVGVSIDDFGTGYSSLIKLAHLPFTEMKIDRGFVTDCINDETKKTIIEATANLARKLHIQTVAEGIEDQNTWNLVHQFGVDICQGYFTGKPVPIEELTPLCSVIGE</sequence>
<feature type="domain" description="EAL" evidence="3">
    <location>
        <begin position="138"/>
        <end position="388"/>
    </location>
</feature>
<proteinExistence type="predicted"/>
<dbReference type="SMART" id="SM00052">
    <property type="entry name" value="EAL"/>
    <property type="match status" value="1"/>
</dbReference>
<dbReference type="InterPro" id="IPR001633">
    <property type="entry name" value="EAL_dom"/>
</dbReference>
<evidence type="ECO:0000256" key="1">
    <source>
        <dbReference type="PROSITE-ProRule" id="PRU00169"/>
    </source>
</evidence>
<feature type="modified residue" description="4-aspartylphosphate" evidence="1">
    <location>
        <position position="55"/>
    </location>
</feature>
<dbReference type="Gene3D" id="3.40.50.2300">
    <property type="match status" value="1"/>
</dbReference>
<dbReference type="RefSeq" id="WP_255230313.1">
    <property type="nucleotide sequence ID" value="NZ_CP090614.1"/>
</dbReference>
<keyword evidence="5" id="KW-1185">Reference proteome</keyword>
<reference evidence="4" key="1">
    <citation type="submission" date="2022-01" db="EMBL/GenBank/DDBJ databases">
        <title>Alginate degradation mechanism of Vibrio pelagius WXL662.</title>
        <authorList>
            <person name="He X."/>
        </authorList>
    </citation>
    <scope>NUCLEOTIDE SEQUENCE</scope>
    <source>
        <strain evidence="4">WXL662</strain>
    </source>
</reference>
<dbReference type="Pfam" id="PF00563">
    <property type="entry name" value="EAL"/>
    <property type="match status" value="1"/>
</dbReference>
<dbReference type="Pfam" id="PF00072">
    <property type="entry name" value="Response_reg"/>
    <property type="match status" value="1"/>
</dbReference>
<feature type="domain" description="Response regulatory" evidence="2">
    <location>
        <begin position="5"/>
        <end position="125"/>
    </location>
</feature>
<dbReference type="EMBL" id="CP090614">
    <property type="protein sequence ID" value="UTT84356.1"/>
    <property type="molecule type" value="Genomic_DNA"/>
</dbReference>
<protein>
    <submittedName>
        <fullName evidence="4">EAL domain-containing protein</fullName>
    </submittedName>
</protein>
<organism evidence="4 5">
    <name type="scientific">Vibrio pelagius</name>
    <dbReference type="NCBI Taxonomy" id="28169"/>
    <lineage>
        <taxon>Bacteria</taxon>
        <taxon>Pseudomonadati</taxon>
        <taxon>Pseudomonadota</taxon>
        <taxon>Gammaproteobacteria</taxon>
        <taxon>Vibrionales</taxon>
        <taxon>Vibrionaceae</taxon>
        <taxon>Vibrio</taxon>
    </lineage>
</organism>
<dbReference type="PANTHER" id="PTHR33121">
    <property type="entry name" value="CYCLIC DI-GMP PHOSPHODIESTERASE PDEF"/>
    <property type="match status" value="1"/>
</dbReference>
<dbReference type="InterPro" id="IPR050706">
    <property type="entry name" value="Cyclic-di-GMP_PDE-like"/>
</dbReference>
<dbReference type="CDD" id="cd01948">
    <property type="entry name" value="EAL"/>
    <property type="match status" value="1"/>
</dbReference>
<dbReference type="SUPFAM" id="SSF141868">
    <property type="entry name" value="EAL domain-like"/>
    <property type="match status" value="1"/>
</dbReference>